<dbReference type="AlphaFoldDB" id="A0A9P0NLJ6"/>
<evidence type="ECO:0000313" key="1">
    <source>
        <dbReference type="EMBL" id="CAH1725023.1"/>
    </source>
</evidence>
<evidence type="ECO:0000313" key="2">
    <source>
        <dbReference type="Proteomes" id="UP001154329"/>
    </source>
</evidence>
<protein>
    <submittedName>
        <fullName evidence="1">Uncharacterized protein</fullName>
    </submittedName>
</protein>
<gene>
    <name evidence="1" type="ORF">APHIGO_LOCUS6202</name>
</gene>
<reference evidence="1" key="2">
    <citation type="submission" date="2022-10" db="EMBL/GenBank/DDBJ databases">
        <authorList>
            <consortium name="ENA_rothamsted_submissions"/>
            <consortium name="culmorum"/>
            <person name="King R."/>
        </authorList>
    </citation>
    <scope>NUCLEOTIDE SEQUENCE</scope>
</reference>
<dbReference type="InterPro" id="IPR017853">
    <property type="entry name" value="GH"/>
</dbReference>
<reference evidence="1" key="1">
    <citation type="submission" date="2022-02" db="EMBL/GenBank/DDBJ databases">
        <authorList>
            <person name="King R."/>
        </authorList>
    </citation>
    <scope>NUCLEOTIDE SEQUENCE</scope>
</reference>
<organism evidence="1 2">
    <name type="scientific">Aphis gossypii</name>
    <name type="common">Cotton aphid</name>
    <dbReference type="NCBI Taxonomy" id="80765"/>
    <lineage>
        <taxon>Eukaryota</taxon>
        <taxon>Metazoa</taxon>
        <taxon>Ecdysozoa</taxon>
        <taxon>Arthropoda</taxon>
        <taxon>Hexapoda</taxon>
        <taxon>Insecta</taxon>
        <taxon>Pterygota</taxon>
        <taxon>Neoptera</taxon>
        <taxon>Paraneoptera</taxon>
        <taxon>Hemiptera</taxon>
        <taxon>Sternorrhyncha</taxon>
        <taxon>Aphidomorpha</taxon>
        <taxon>Aphidoidea</taxon>
        <taxon>Aphididae</taxon>
        <taxon>Aphidini</taxon>
        <taxon>Aphis</taxon>
        <taxon>Aphis</taxon>
    </lineage>
</organism>
<keyword evidence="2" id="KW-1185">Reference proteome</keyword>
<dbReference type="Proteomes" id="UP001154329">
    <property type="component" value="Chromosome 2"/>
</dbReference>
<dbReference type="Gene3D" id="3.20.20.80">
    <property type="entry name" value="Glycosidases"/>
    <property type="match status" value="1"/>
</dbReference>
<name>A0A9P0NLJ6_APHGO</name>
<accession>A0A9P0NLJ6</accession>
<dbReference type="SUPFAM" id="SSF51445">
    <property type="entry name" value="(Trans)glycosidases"/>
    <property type="match status" value="1"/>
</dbReference>
<sequence length="367" mass="42349">MEINPTDIPVSPLEAVAIVKIKNNDTESENIRKEKKRVIFTDYKISSNNTARIHCTFLGDVLKMYNKVKKRFVGHFCHSIIIGTPIILRDYQVPLSEKMKENLEKIHPDKKESLLIVIMQYSSYSDWAKALVNYNQLVINIIRTVDQYNINGILFSNLQPIKGQDQMDDNMMNNLITFIEELTKMKDNLKIGITIHMHSQWIVSNTEFTSFDQLNKVVTWYSYYTISMVKCSDAYISSGTSPLDGKESFTNALDTIQKTKIDMAKLIVGIQLFPSKNNELEPFTYEEFCSAPKETWNNWCAAQPEDLRLKGIRLRPYSILGVQLLYMHSDDYRSTCGCHSFPLTRGLLRGLFGIEDQEKCDFYTAHN</sequence>
<proteinExistence type="predicted"/>
<dbReference type="EMBL" id="OU899035">
    <property type="protein sequence ID" value="CAH1725023.1"/>
    <property type="molecule type" value="Genomic_DNA"/>
</dbReference>